<feature type="domain" description="HTH araC/xylS-type" evidence="3">
    <location>
        <begin position="205"/>
        <end position="303"/>
    </location>
</feature>
<dbReference type="Pfam" id="PF12833">
    <property type="entry name" value="HTH_18"/>
    <property type="match status" value="1"/>
</dbReference>
<organism evidence="4 5">
    <name type="scientific">Nitratireductor aquibiodomus</name>
    <dbReference type="NCBI Taxonomy" id="204799"/>
    <lineage>
        <taxon>Bacteria</taxon>
        <taxon>Pseudomonadati</taxon>
        <taxon>Pseudomonadota</taxon>
        <taxon>Alphaproteobacteria</taxon>
        <taxon>Hyphomicrobiales</taxon>
        <taxon>Phyllobacteriaceae</taxon>
        <taxon>Nitratireductor</taxon>
    </lineage>
</organism>
<dbReference type="EMBL" id="FNSL01000001">
    <property type="protein sequence ID" value="SEB49000.1"/>
    <property type="molecule type" value="Genomic_DNA"/>
</dbReference>
<dbReference type="Proteomes" id="UP000199064">
    <property type="component" value="Unassembled WGS sequence"/>
</dbReference>
<dbReference type="GO" id="GO:0003700">
    <property type="term" value="F:DNA-binding transcription factor activity"/>
    <property type="evidence" value="ECO:0007669"/>
    <property type="project" value="InterPro"/>
</dbReference>
<dbReference type="InterPro" id="IPR053142">
    <property type="entry name" value="PchR_regulatory_protein"/>
</dbReference>
<dbReference type="AlphaFoldDB" id="A0A1H4JRT0"/>
<sequence>MPEALQGLIRRDIASDSASGYVLTRQIRAGLQASFCDVTYTRDTILRADVPPSVFIGVLVGRDASNLRVSGTGTVDILPHIPLVARLPTERECIGMHKSGARCLNVGLSLSHECIQSMLEDYGEESMGAIARFPEGTGDLRTLHRSGELASYLNGMVAPAQHHGRLSALQFEGGALALLAAINRIAGENDRMVASMGRRERDRVHAVRELLEANIDTPPTLAELSRRVGVNVTTLSQQFRQAFGYTIFGYLRVRRLEHAQQLLRETDLPVSQVAYRVGFSNPGAFATAYRRHFGHVPRDEPRPIAADGGCSPIH</sequence>
<dbReference type="GO" id="GO:0043565">
    <property type="term" value="F:sequence-specific DNA binding"/>
    <property type="evidence" value="ECO:0007669"/>
    <property type="project" value="InterPro"/>
</dbReference>
<proteinExistence type="predicted"/>
<gene>
    <name evidence="4" type="ORF">SAMN05216452_1625</name>
</gene>
<keyword evidence="2" id="KW-0804">Transcription</keyword>
<evidence type="ECO:0000313" key="5">
    <source>
        <dbReference type="Proteomes" id="UP000199064"/>
    </source>
</evidence>
<evidence type="ECO:0000256" key="1">
    <source>
        <dbReference type="ARBA" id="ARBA00023015"/>
    </source>
</evidence>
<keyword evidence="1" id="KW-0805">Transcription regulation</keyword>
<protein>
    <submittedName>
        <fullName evidence="4">Transcriptional regulator, AraC family</fullName>
    </submittedName>
</protein>
<name>A0A1H4JRT0_9HYPH</name>
<accession>A0A1H4JRT0</accession>
<dbReference type="Gene3D" id="1.10.10.60">
    <property type="entry name" value="Homeodomain-like"/>
    <property type="match status" value="2"/>
</dbReference>
<evidence type="ECO:0000256" key="2">
    <source>
        <dbReference type="ARBA" id="ARBA00023163"/>
    </source>
</evidence>
<dbReference type="PROSITE" id="PS01124">
    <property type="entry name" value="HTH_ARAC_FAMILY_2"/>
    <property type="match status" value="1"/>
</dbReference>
<evidence type="ECO:0000313" key="4">
    <source>
        <dbReference type="EMBL" id="SEB49000.1"/>
    </source>
</evidence>
<keyword evidence="5" id="KW-1185">Reference proteome</keyword>
<dbReference type="InterPro" id="IPR009057">
    <property type="entry name" value="Homeodomain-like_sf"/>
</dbReference>
<dbReference type="InterPro" id="IPR018060">
    <property type="entry name" value="HTH_AraC"/>
</dbReference>
<dbReference type="SUPFAM" id="SSF46689">
    <property type="entry name" value="Homeodomain-like"/>
    <property type="match status" value="2"/>
</dbReference>
<dbReference type="PANTHER" id="PTHR47893">
    <property type="entry name" value="REGULATORY PROTEIN PCHR"/>
    <property type="match status" value="1"/>
</dbReference>
<reference evidence="5" key="1">
    <citation type="submission" date="2016-10" db="EMBL/GenBank/DDBJ databases">
        <authorList>
            <person name="Varghese N."/>
            <person name="Submissions S."/>
        </authorList>
    </citation>
    <scope>NUCLEOTIDE SEQUENCE [LARGE SCALE GENOMIC DNA]</scope>
    <source>
        <strain evidence="5">ES.061</strain>
    </source>
</reference>
<dbReference type="PANTHER" id="PTHR47893:SF1">
    <property type="entry name" value="REGULATORY PROTEIN PCHR"/>
    <property type="match status" value="1"/>
</dbReference>
<evidence type="ECO:0000259" key="3">
    <source>
        <dbReference type="PROSITE" id="PS01124"/>
    </source>
</evidence>
<dbReference type="SMART" id="SM00342">
    <property type="entry name" value="HTH_ARAC"/>
    <property type="match status" value="1"/>
</dbReference>